<reference evidence="2" key="2">
    <citation type="submission" date="2020-09" db="EMBL/GenBank/DDBJ databases">
        <authorList>
            <person name="Sun Q."/>
            <person name="Ohkuma M."/>
        </authorList>
    </citation>
    <scope>NUCLEOTIDE SEQUENCE</scope>
    <source>
        <strain evidence="2">JCM 10088</strain>
    </source>
</reference>
<evidence type="ECO:0000313" key="3">
    <source>
        <dbReference type="Proteomes" id="UP000610960"/>
    </source>
</evidence>
<feature type="region of interest" description="Disordered" evidence="1">
    <location>
        <begin position="1"/>
        <end position="21"/>
    </location>
</feature>
<dbReference type="OrthoDB" id="56816at2157"/>
<protein>
    <submittedName>
        <fullName evidence="2">Uncharacterized protein</fullName>
    </submittedName>
</protein>
<gene>
    <name evidence="2" type="ORF">GCM10007981_13330</name>
</gene>
<keyword evidence="3" id="KW-1185">Reference proteome</keyword>
<organism evidence="2 3">
    <name type="scientific">Thermocladium modestius</name>
    <dbReference type="NCBI Taxonomy" id="62609"/>
    <lineage>
        <taxon>Archaea</taxon>
        <taxon>Thermoproteota</taxon>
        <taxon>Thermoprotei</taxon>
        <taxon>Thermoproteales</taxon>
        <taxon>Thermoproteaceae</taxon>
        <taxon>Thermocladium</taxon>
    </lineage>
</organism>
<sequence length="167" mass="17853">MSSSTTNESNQSQEGEKKQVTIKGVDKELYERAVQLSREMGMTAGELVNKALRAVISLTDAATKTVAGAAQAVGETGKAFTEGARGVKVITGVDELTVTKADLQAVDSPISFRGIRRLEFADDVDWDTFNSKVSSITMCGVVVLPRGVPKLKALEKCSMVNKVEGKQ</sequence>
<dbReference type="AlphaFoldDB" id="A0A830GZC8"/>
<proteinExistence type="predicted"/>
<dbReference type="RefSeq" id="WP_188596646.1">
    <property type="nucleotide sequence ID" value="NZ_BMNL01000003.1"/>
</dbReference>
<evidence type="ECO:0000256" key="1">
    <source>
        <dbReference type="SAM" id="MobiDB-lite"/>
    </source>
</evidence>
<feature type="compositionally biased region" description="Low complexity" evidence="1">
    <location>
        <begin position="1"/>
        <end position="13"/>
    </location>
</feature>
<evidence type="ECO:0000313" key="2">
    <source>
        <dbReference type="EMBL" id="GGP21452.1"/>
    </source>
</evidence>
<reference evidence="2" key="1">
    <citation type="journal article" date="2014" name="Int. J. Syst. Evol. Microbiol.">
        <title>Complete genome sequence of Corynebacterium casei LMG S-19264T (=DSM 44701T), isolated from a smear-ripened cheese.</title>
        <authorList>
            <consortium name="US DOE Joint Genome Institute (JGI-PGF)"/>
            <person name="Walter F."/>
            <person name="Albersmeier A."/>
            <person name="Kalinowski J."/>
            <person name="Ruckert C."/>
        </authorList>
    </citation>
    <scope>NUCLEOTIDE SEQUENCE</scope>
    <source>
        <strain evidence="2">JCM 10088</strain>
    </source>
</reference>
<dbReference type="EMBL" id="BMNL01000003">
    <property type="protein sequence ID" value="GGP21452.1"/>
    <property type="molecule type" value="Genomic_DNA"/>
</dbReference>
<comment type="caution">
    <text evidence="2">The sequence shown here is derived from an EMBL/GenBank/DDBJ whole genome shotgun (WGS) entry which is preliminary data.</text>
</comment>
<dbReference type="Proteomes" id="UP000610960">
    <property type="component" value="Unassembled WGS sequence"/>
</dbReference>
<name>A0A830GZC8_9CREN</name>
<accession>A0A830GZC8</accession>